<evidence type="ECO:0000313" key="2">
    <source>
        <dbReference type="Proteomes" id="UP001145114"/>
    </source>
</evidence>
<accession>A0ACC1HV29</accession>
<protein>
    <submittedName>
        <fullName evidence="1">Uncharacterized protein</fullName>
    </submittedName>
</protein>
<evidence type="ECO:0000313" key="1">
    <source>
        <dbReference type="EMBL" id="KAJ1679181.1"/>
    </source>
</evidence>
<comment type="caution">
    <text evidence="1">The sequence shown here is derived from an EMBL/GenBank/DDBJ whole genome shotgun (WGS) entry which is preliminary data.</text>
</comment>
<keyword evidence="2" id="KW-1185">Reference proteome</keyword>
<sequence>MLRMLRIRRWRYGFFDDIALDKRSHLETHNIFETNILAGFNPALKHRGLLARLASELRRTLVEREEPGCWGSLKSDNDNNGDNDSDNDNDGGNKDRIDPFERRIEHCKGISAELLGVLERYAEKAKGLITPQQRRRRRRLRSRRGRGTQ</sequence>
<dbReference type="Proteomes" id="UP001145114">
    <property type="component" value="Unassembled WGS sequence"/>
</dbReference>
<reference evidence="1" key="1">
    <citation type="submission" date="2022-06" db="EMBL/GenBank/DDBJ databases">
        <title>Phylogenomic reconstructions and comparative analyses of Kickxellomycotina fungi.</title>
        <authorList>
            <person name="Reynolds N.K."/>
            <person name="Stajich J.E."/>
            <person name="Barry K."/>
            <person name="Grigoriev I.V."/>
            <person name="Crous P."/>
            <person name="Smith M.E."/>
        </authorList>
    </citation>
    <scope>NUCLEOTIDE SEQUENCE</scope>
    <source>
        <strain evidence="1">RSA 2271</strain>
    </source>
</reference>
<proteinExistence type="predicted"/>
<dbReference type="EMBL" id="JAMZIH010000548">
    <property type="protein sequence ID" value="KAJ1679181.1"/>
    <property type="molecule type" value="Genomic_DNA"/>
</dbReference>
<gene>
    <name evidence="1" type="ORF">EV182_002570</name>
</gene>
<organism evidence="1 2">
    <name type="scientific">Spiromyces aspiralis</name>
    <dbReference type="NCBI Taxonomy" id="68401"/>
    <lineage>
        <taxon>Eukaryota</taxon>
        <taxon>Fungi</taxon>
        <taxon>Fungi incertae sedis</taxon>
        <taxon>Zoopagomycota</taxon>
        <taxon>Kickxellomycotina</taxon>
        <taxon>Kickxellomycetes</taxon>
        <taxon>Kickxellales</taxon>
        <taxon>Kickxellaceae</taxon>
        <taxon>Spiromyces</taxon>
    </lineage>
</organism>
<name>A0ACC1HV29_9FUNG</name>